<dbReference type="UniPathway" id="UPA00138"/>
<dbReference type="EC" id="2.7.9.2" evidence="5"/>
<dbReference type="PANTHER" id="PTHR43030">
    <property type="entry name" value="PHOSPHOENOLPYRUVATE SYNTHASE"/>
    <property type="match status" value="1"/>
</dbReference>
<evidence type="ECO:0000256" key="2">
    <source>
        <dbReference type="ARBA" id="ARBA00002988"/>
    </source>
</evidence>
<evidence type="ECO:0000256" key="12">
    <source>
        <dbReference type="ARBA" id="ARBA00022842"/>
    </source>
</evidence>
<keyword evidence="10" id="KW-0418">Kinase</keyword>
<evidence type="ECO:0000259" key="17">
    <source>
        <dbReference type="Pfam" id="PF02896"/>
    </source>
</evidence>
<dbReference type="EMBL" id="DS989861">
    <property type="protein sequence ID" value="EDX72871.1"/>
    <property type="molecule type" value="Genomic_DNA"/>
</dbReference>
<evidence type="ECO:0000256" key="3">
    <source>
        <dbReference type="ARBA" id="ARBA00004742"/>
    </source>
</evidence>
<sequence>MANRVSVILDHLTTSGIPKQIVDNLYWLDQIQPSQRSLVGEKAFGLSQLGQQGYPVIRGFVIPAIAFWQVIADLSQSEPLLADLPQSSLYVNVDNPRQLQQVAQHIRQVITSATVSDGWRSHILEAGSTLDAPALILQPSVSFPEVRSRTPMSTHPVNREDWAEFAPIPELLASHYCRKQPDALIQTLKQVWAELFRAKSLFYWQRVGMGLDQINLAVLVQPIYDTLASGVLQAKSDFCQIQATWGLGIAITQGKVLPDTYQIAIPTDQLLLSQPGNKTLAYRLNPEPTGNAVQAYPLSQGEQQQSVLDDNAWQQIMALSRKLQTQFNLPFSFDWTLCKIPNTTEPQLYVTQFRPQSASSAESFPSQPQSLRGLSAASGQVTAVAQVMIGEEQNWQAIPPDRILVTQTIAPDWLPILRQAAGVVTEQGGMTSHAAIVARELGIPAVVNVPGITQLVQTGEVLLVDGDRGEIQRLARDAKQLGEAVDVAIEKQETVADAPSPRQYNRFPIATQLLVNLSQTQSLERIRDLPIDGIGLLRSELMILDVLNNQPPQEWLRQGRKQELITRLAQLIMQFAAALMPRPVFYRSLDWGEAELIHGDTSNVNGSTLSVVNAMLGRRGTYRYLHDPTSFDLELAALHQLYAQGYSNVQLMLPFVRTVEEFVFCRRRVEQAGLMDNPHFQLWIMAEVPSILFLLPDYVKAGVQGISIGTNDLTQLLLAADRNLGELGSTLDGRHPAVMGAIKQLIDMAKGAGIPCAICGQAPAQYPEVVESLVEWGIQSISVDVSDVEATYHAIARAEQRLLLEAARRSLDG</sequence>
<dbReference type="InterPro" id="IPR013815">
    <property type="entry name" value="ATP_grasp_subdomain_1"/>
</dbReference>
<evidence type="ECO:0000256" key="8">
    <source>
        <dbReference type="ARBA" id="ARBA00022723"/>
    </source>
</evidence>
<dbReference type="RefSeq" id="WP_006104024.1">
    <property type="nucleotide sequence ID" value="NZ_DS989861.1"/>
</dbReference>
<dbReference type="Gene3D" id="3.50.30.10">
    <property type="entry name" value="Phosphohistidine domain"/>
    <property type="match status" value="1"/>
</dbReference>
<evidence type="ECO:0000256" key="1">
    <source>
        <dbReference type="ARBA" id="ARBA00001946"/>
    </source>
</evidence>
<evidence type="ECO:0000313" key="18">
    <source>
        <dbReference type="EMBL" id="EDX72871.1"/>
    </source>
</evidence>
<keyword evidence="9" id="KW-0547">Nucleotide-binding</keyword>
<comment type="cofactor">
    <cofactor evidence="1">
        <name>Mg(2+)</name>
        <dbReference type="ChEBI" id="CHEBI:18420"/>
    </cofactor>
</comment>
<gene>
    <name evidence="18" type="ORF">MC7420_3317</name>
</gene>
<keyword evidence="7" id="KW-0808">Transferase</keyword>
<dbReference type="SUPFAM" id="SSF51621">
    <property type="entry name" value="Phosphoenolpyruvate/pyruvate domain"/>
    <property type="match status" value="1"/>
</dbReference>
<dbReference type="AlphaFoldDB" id="B4VYV1"/>
<dbReference type="Gene3D" id="3.30.1490.20">
    <property type="entry name" value="ATP-grasp fold, A domain"/>
    <property type="match status" value="1"/>
</dbReference>
<protein>
    <recommendedName>
        <fullName evidence="6">Phosphoenolpyruvate synthase</fullName>
        <ecNumber evidence="5">2.7.9.2</ecNumber>
    </recommendedName>
    <alternativeName>
        <fullName evidence="13">Pyruvate, water dikinase</fullName>
    </alternativeName>
</protein>
<dbReference type="Proteomes" id="UP000003835">
    <property type="component" value="Unassembled WGS sequence"/>
</dbReference>
<dbReference type="eggNOG" id="COG1080">
    <property type="taxonomic scope" value="Bacteria"/>
</dbReference>
<dbReference type="Pfam" id="PF02896">
    <property type="entry name" value="PEP-utilizers_C"/>
    <property type="match status" value="1"/>
</dbReference>
<evidence type="ECO:0000313" key="19">
    <source>
        <dbReference type="Proteomes" id="UP000003835"/>
    </source>
</evidence>
<evidence type="ECO:0000256" key="7">
    <source>
        <dbReference type="ARBA" id="ARBA00022679"/>
    </source>
</evidence>
<evidence type="ECO:0000256" key="14">
    <source>
        <dbReference type="ARBA" id="ARBA00047700"/>
    </source>
</evidence>
<evidence type="ECO:0000256" key="11">
    <source>
        <dbReference type="ARBA" id="ARBA00022840"/>
    </source>
</evidence>
<dbReference type="InterPro" id="IPR002192">
    <property type="entry name" value="PPDK_AMP/ATP-bd"/>
</dbReference>
<feature type="domain" description="Pyruvate phosphate dikinase AMP/ATP-binding" evidence="16">
    <location>
        <begin position="37"/>
        <end position="363"/>
    </location>
</feature>
<dbReference type="InterPro" id="IPR000121">
    <property type="entry name" value="PEP_util_C"/>
</dbReference>
<keyword evidence="19" id="KW-1185">Reference proteome</keyword>
<name>B4VYV1_9CYAN</name>
<dbReference type="InterPro" id="IPR023151">
    <property type="entry name" value="PEP_util_CS"/>
</dbReference>
<evidence type="ECO:0000256" key="4">
    <source>
        <dbReference type="ARBA" id="ARBA00007837"/>
    </source>
</evidence>
<dbReference type="GO" id="GO:0006094">
    <property type="term" value="P:gluconeogenesis"/>
    <property type="evidence" value="ECO:0007669"/>
    <property type="project" value="UniProtKB-UniPathway"/>
</dbReference>
<evidence type="ECO:0000256" key="13">
    <source>
        <dbReference type="ARBA" id="ARBA00033470"/>
    </source>
</evidence>
<feature type="domain" description="PEP-utilising enzyme C-terminal" evidence="17">
    <location>
        <begin position="511"/>
        <end position="798"/>
    </location>
</feature>
<dbReference type="InterPro" id="IPR008279">
    <property type="entry name" value="PEP-util_enz_mobile_dom"/>
</dbReference>
<dbReference type="PANTHER" id="PTHR43030:SF1">
    <property type="entry name" value="PHOSPHOENOLPYRUVATE SYNTHASE"/>
    <property type="match status" value="1"/>
</dbReference>
<dbReference type="PROSITE" id="PS00742">
    <property type="entry name" value="PEP_ENZYMES_2"/>
    <property type="match status" value="1"/>
</dbReference>
<dbReference type="GO" id="GO:0046872">
    <property type="term" value="F:metal ion binding"/>
    <property type="evidence" value="ECO:0007669"/>
    <property type="project" value="UniProtKB-KW"/>
</dbReference>
<dbReference type="InterPro" id="IPR018274">
    <property type="entry name" value="PEP_util_AS"/>
</dbReference>
<dbReference type="Gene3D" id="3.20.20.60">
    <property type="entry name" value="Phosphoenolpyruvate-binding domains"/>
    <property type="match status" value="1"/>
</dbReference>
<feature type="domain" description="PEP-utilising enzyme mobile" evidence="15">
    <location>
        <begin position="398"/>
        <end position="469"/>
    </location>
</feature>
<keyword evidence="12" id="KW-0460">Magnesium</keyword>
<proteinExistence type="inferred from homology"/>
<evidence type="ECO:0000259" key="15">
    <source>
        <dbReference type="Pfam" id="PF00391"/>
    </source>
</evidence>
<dbReference type="InterPro" id="IPR006319">
    <property type="entry name" value="PEP_synth"/>
</dbReference>
<dbReference type="Pfam" id="PF00391">
    <property type="entry name" value="PEP-utilizers"/>
    <property type="match status" value="1"/>
</dbReference>
<dbReference type="InterPro" id="IPR040442">
    <property type="entry name" value="Pyrv_kinase-like_dom_sf"/>
</dbReference>
<dbReference type="HOGENOM" id="CLU_007308_6_2_3"/>
<reference evidence="18 19" key="1">
    <citation type="submission" date="2008-07" db="EMBL/GenBank/DDBJ databases">
        <authorList>
            <person name="Tandeau de Marsac N."/>
            <person name="Ferriera S."/>
            <person name="Johnson J."/>
            <person name="Kravitz S."/>
            <person name="Beeson K."/>
            <person name="Sutton G."/>
            <person name="Rogers Y.-H."/>
            <person name="Friedman R."/>
            <person name="Frazier M."/>
            <person name="Venter J.C."/>
        </authorList>
    </citation>
    <scope>NUCLEOTIDE SEQUENCE [LARGE SCALE GENOMIC DNA]</scope>
    <source>
        <strain evidence="18 19">PCC 7420</strain>
    </source>
</reference>
<organism evidence="18 19">
    <name type="scientific">Coleofasciculus chthonoplastes PCC 7420</name>
    <dbReference type="NCBI Taxonomy" id="118168"/>
    <lineage>
        <taxon>Bacteria</taxon>
        <taxon>Bacillati</taxon>
        <taxon>Cyanobacteriota</taxon>
        <taxon>Cyanophyceae</taxon>
        <taxon>Coleofasciculales</taxon>
        <taxon>Coleofasciculaceae</taxon>
        <taxon>Coleofasciculus</taxon>
    </lineage>
</organism>
<dbReference type="InterPro" id="IPR036637">
    <property type="entry name" value="Phosphohistidine_dom_sf"/>
</dbReference>
<dbReference type="SUPFAM" id="SSF56059">
    <property type="entry name" value="Glutathione synthetase ATP-binding domain-like"/>
    <property type="match status" value="1"/>
</dbReference>
<comment type="pathway">
    <text evidence="3">Carbohydrate biosynthesis; gluconeogenesis.</text>
</comment>
<comment type="function">
    <text evidence="2">Catalyzes the phosphorylation of pyruvate to phosphoenolpyruvate.</text>
</comment>
<evidence type="ECO:0000256" key="9">
    <source>
        <dbReference type="ARBA" id="ARBA00022741"/>
    </source>
</evidence>
<comment type="similarity">
    <text evidence="4">Belongs to the PEP-utilizing enzyme family.</text>
</comment>
<keyword evidence="8" id="KW-0479">Metal-binding</keyword>
<dbReference type="Gene3D" id="3.30.470.20">
    <property type="entry name" value="ATP-grasp fold, B domain"/>
    <property type="match status" value="1"/>
</dbReference>
<accession>B4VYV1</accession>
<dbReference type="PROSITE" id="PS00370">
    <property type="entry name" value="PEP_ENZYMES_PHOS_SITE"/>
    <property type="match status" value="1"/>
</dbReference>
<dbReference type="GO" id="GO:0005524">
    <property type="term" value="F:ATP binding"/>
    <property type="evidence" value="ECO:0007669"/>
    <property type="project" value="UniProtKB-KW"/>
</dbReference>
<dbReference type="STRING" id="118168.MC7420_3317"/>
<evidence type="ECO:0000256" key="5">
    <source>
        <dbReference type="ARBA" id="ARBA00011996"/>
    </source>
</evidence>
<dbReference type="SUPFAM" id="SSF52009">
    <property type="entry name" value="Phosphohistidine domain"/>
    <property type="match status" value="1"/>
</dbReference>
<evidence type="ECO:0000259" key="16">
    <source>
        <dbReference type="Pfam" id="PF01326"/>
    </source>
</evidence>
<dbReference type="GO" id="GO:0008986">
    <property type="term" value="F:pyruvate, water dikinase activity"/>
    <property type="evidence" value="ECO:0007669"/>
    <property type="project" value="UniProtKB-EC"/>
</dbReference>
<keyword evidence="11" id="KW-0067">ATP-binding</keyword>
<dbReference type="eggNOG" id="COG0574">
    <property type="taxonomic scope" value="Bacteria"/>
</dbReference>
<comment type="catalytic activity">
    <reaction evidence="14">
        <text>pyruvate + ATP + H2O = phosphoenolpyruvate + AMP + phosphate + 2 H(+)</text>
        <dbReference type="Rhea" id="RHEA:11364"/>
        <dbReference type="ChEBI" id="CHEBI:15361"/>
        <dbReference type="ChEBI" id="CHEBI:15377"/>
        <dbReference type="ChEBI" id="CHEBI:15378"/>
        <dbReference type="ChEBI" id="CHEBI:30616"/>
        <dbReference type="ChEBI" id="CHEBI:43474"/>
        <dbReference type="ChEBI" id="CHEBI:58702"/>
        <dbReference type="ChEBI" id="CHEBI:456215"/>
        <dbReference type="EC" id="2.7.9.2"/>
    </reaction>
</comment>
<evidence type="ECO:0000256" key="6">
    <source>
        <dbReference type="ARBA" id="ARBA00021623"/>
    </source>
</evidence>
<evidence type="ECO:0000256" key="10">
    <source>
        <dbReference type="ARBA" id="ARBA00022777"/>
    </source>
</evidence>
<dbReference type="InterPro" id="IPR015813">
    <property type="entry name" value="Pyrv/PenolPyrv_kinase-like_dom"/>
</dbReference>
<dbReference type="Pfam" id="PF01326">
    <property type="entry name" value="PPDK_N"/>
    <property type="match status" value="1"/>
</dbReference>